<evidence type="ECO:0000313" key="4">
    <source>
        <dbReference type="EMBL" id="AWI06961.1"/>
    </source>
</evidence>
<dbReference type="InterPro" id="IPR007863">
    <property type="entry name" value="Peptidase_M16_C"/>
</dbReference>
<feature type="domain" description="Peptidase M16 N-terminal" evidence="2">
    <location>
        <begin position="16"/>
        <end position="160"/>
    </location>
</feature>
<dbReference type="Pfam" id="PF00675">
    <property type="entry name" value="Peptidase_M16"/>
    <property type="match status" value="1"/>
</dbReference>
<evidence type="ECO:0000259" key="3">
    <source>
        <dbReference type="Pfam" id="PF05193"/>
    </source>
</evidence>
<dbReference type="Gene3D" id="3.30.830.10">
    <property type="entry name" value="Metalloenzyme, LuxS/M16 peptidase-like"/>
    <property type="match status" value="2"/>
</dbReference>
<dbReference type="SUPFAM" id="SSF63411">
    <property type="entry name" value="LuxS/MPP-like metallohydrolase"/>
    <property type="match status" value="2"/>
</dbReference>
<name>A0A2U8DWW3_9CLOT</name>
<dbReference type="Proteomes" id="UP000244910">
    <property type="component" value="Chromosome"/>
</dbReference>
<proteinExistence type="inferred from homology"/>
<dbReference type="OrthoDB" id="9811314at2"/>
<evidence type="ECO:0000256" key="1">
    <source>
        <dbReference type="ARBA" id="ARBA00007261"/>
    </source>
</evidence>
<sequence length="410" mass="48346">MFDAKQKVMPNGIRLVTIKKDTQIASINVGVKIGSMYENIDEKGICHFIEHMLFKGTKNRDNEKLNIDLENLCGEYNAYTDKNSTVYTITTLNEELENGIEILSDMLRNCIFPQDEIEKEREVILAEIRTSRDDIEDLSFKKVNEIAFNKGPLKYEIIGDEKSVKNLTRKKIVDFYEKYYVPNNCYISIVSHLDHEEVFNIVWKYFNEWIWKEFKRKEVIIEKNIPIKKISYKKNIEQSTIIYLFTFHHLSKEEELALRILNHKFGESANSILFRKLREEKGFAYDVYTDLDLTNYVKTLYIYTAVGEENVDESLEVIDECIKKIKNEEIVFDNNTIRHMKKVLKTAIAFTLEDASDIGNYVLHQAIDEDNIYKFVTDMDEIEKVKKEHIYNVARLIFNEPTIHIFKSEK</sequence>
<dbReference type="EMBL" id="CP020953">
    <property type="protein sequence ID" value="AWI06961.1"/>
    <property type="molecule type" value="Genomic_DNA"/>
</dbReference>
<dbReference type="InterPro" id="IPR011249">
    <property type="entry name" value="Metalloenz_LuxS/M16"/>
</dbReference>
<dbReference type="KEGG" id="cdrk:B9W14_21515"/>
<dbReference type="RefSeq" id="WP_032079470.1">
    <property type="nucleotide sequence ID" value="NZ_CP020953.1"/>
</dbReference>
<organism evidence="4 5">
    <name type="scientific">Clostridium drakei</name>
    <dbReference type="NCBI Taxonomy" id="332101"/>
    <lineage>
        <taxon>Bacteria</taxon>
        <taxon>Bacillati</taxon>
        <taxon>Bacillota</taxon>
        <taxon>Clostridia</taxon>
        <taxon>Eubacteriales</taxon>
        <taxon>Clostridiaceae</taxon>
        <taxon>Clostridium</taxon>
    </lineage>
</organism>
<accession>A0A2U8DWW3</accession>
<keyword evidence="5" id="KW-1185">Reference proteome</keyword>
<reference evidence="5" key="1">
    <citation type="submission" date="2017-04" db="EMBL/GenBank/DDBJ databases">
        <authorList>
            <person name="Song Y."/>
            <person name="Cho B.-K."/>
        </authorList>
    </citation>
    <scope>NUCLEOTIDE SEQUENCE [LARGE SCALE GENOMIC DNA]</scope>
    <source>
        <strain evidence="5">SL1</strain>
    </source>
</reference>
<dbReference type="Pfam" id="PF05193">
    <property type="entry name" value="Peptidase_M16_C"/>
    <property type="match status" value="1"/>
</dbReference>
<gene>
    <name evidence="4" type="ORF">B9W14_21515</name>
</gene>
<dbReference type="PANTHER" id="PTHR11851">
    <property type="entry name" value="METALLOPROTEASE"/>
    <property type="match status" value="1"/>
</dbReference>
<comment type="similarity">
    <text evidence="1">Belongs to the peptidase M16 family.</text>
</comment>
<dbReference type="InterPro" id="IPR011765">
    <property type="entry name" value="Pept_M16_N"/>
</dbReference>
<evidence type="ECO:0000259" key="2">
    <source>
        <dbReference type="Pfam" id="PF00675"/>
    </source>
</evidence>
<dbReference type="AlphaFoldDB" id="A0A2U8DWW3"/>
<dbReference type="GO" id="GO:0046872">
    <property type="term" value="F:metal ion binding"/>
    <property type="evidence" value="ECO:0007669"/>
    <property type="project" value="InterPro"/>
</dbReference>
<dbReference type="InterPro" id="IPR050361">
    <property type="entry name" value="MPP/UQCRC_Complex"/>
</dbReference>
<evidence type="ECO:0000313" key="5">
    <source>
        <dbReference type="Proteomes" id="UP000244910"/>
    </source>
</evidence>
<feature type="domain" description="Peptidase M16 C-terminal" evidence="3">
    <location>
        <begin position="166"/>
        <end position="329"/>
    </location>
</feature>
<protein>
    <submittedName>
        <fullName evidence="4">Peptidase M16</fullName>
    </submittedName>
</protein>
<dbReference type="PANTHER" id="PTHR11851:SF49">
    <property type="entry name" value="MITOCHONDRIAL-PROCESSING PEPTIDASE SUBUNIT ALPHA"/>
    <property type="match status" value="1"/>
</dbReference>